<dbReference type="OrthoDB" id="4271704at2"/>
<feature type="region of interest" description="Disordered" evidence="1">
    <location>
        <begin position="364"/>
        <end position="390"/>
    </location>
</feature>
<organism evidence="2 3">
    <name type="scientific">Streptomyces viridochromogenes</name>
    <dbReference type="NCBI Taxonomy" id="1938"/>
    <lineage>
        <taxon>Bacteria</taxon>
        <taxon>Bacillati</taxon>
        <taxon>Actinomycetota</taxon>
        <taxon>Actinomycetes</taxon>
        <taxon>Kitasatosporales</taxon>
        <taxon>Streptomycetaceae</taxon>
        <taxon>Streptomyces</taxon>
    </lineage>
</organism>
<comment type="caution">
    <text evidence="2">The sequence shown here is derived from an EMBL/GenBank/DDBJ whole genome shotgun (WGS) entry which is preliminary data.</text>
</comment>
<dbReference type="Proteomes" id="UP000037432">
    <property type="component" value="Unassembled WGS sequence"/>
</dbReference>
<reference evidence="2 3" key="1">
    <citation type="submission" date="2015-06" db="EMBL/GenBank/DDBJ databases">
        <authorList>
            <person name="Ju K.-S."/>
            <person name="Doroghazi J.R."/>
            <person name="Metcalf W.W."/>
        </authorList>
    </citation>
    <scope>NUCLEOTIDE SEQUENCE [LARGE SCALE GENOMIC DNA]</scope>
    <source>
        <strain evidence="2 3">NRRL 3414</strain>
    </source>
</reference>
<proteinExistence type="predicted"/>
<evidence type="ECO:0000256" key="1">
    <source>
        <dbReference type="SAM" id="MobiDB-lite"/>
    </source>
</evidence>
<dbReference type="PATRIC" id="fig|1938.3.peg.9867"/>
<sequence length="408" mass="44853">MPTPSAEITLTTSRALGLVAIPSGEEYLQAKQTLEEAGFSRLPNGAFTAPLADTSAARHTASALVHSAHEHGATIITSARPYLGDIGTEIAARLPGTWSAELEIYGHPLVQEDLWPRLWEAGDIYRALEDHRIPFASVLKNHAGIELLLIERPGHRSGYLLGALTDREQEDPHDDPTTPRSIVLPADPGLAAHAIAHRFLPAYRRALHNQDLNIVLRALERIREEHQTLKAIKDSGRYRDGVPLSNSRLIAGMERDFADRAWLSFRDVLEHAPILLTRCRPAATRWPDDAVALARLREALANSQAAWNEWNDLRHDLYSIPRTLPAHEWSQVRGQLGLAVLPAIETWLADSEAFERQARAAVPGGPAALSAPSPRLLTTRPAPLPSPRAAAAVTERRTWPVWPGTALS</sequence>
<dbReference type="AlphaFoldDB" id="A0A0J7ZG13"/>
<name>A0A0J7ZG13_STRVR</name>
<dbReference type="EMBL" id="LFNT01000015">
    <property type="protein sequence ID" value="KMS74113.1"/>
    <property type="molecule type" value="Genomic_DNA"/>
</dbReference>
<accession>A0A0J7ZG13</accession>
<evidence type="ECO:0000313" key="2">
    <source>
        <dbReference type="EMBL" id="KMS74113.1"/>
    </source>
</evidence>
<gene>
    <name evidence="2" type="ORF">ACM01_15995</name>
</gene>
<evidence type="ECO:0000313" key="3">
    <source>
        <dbReference type="Proteomes" id="UP000037432"/>
    </source>
</evidence>
<protein>
    <submittedName>
        <fullName evidence="2">Uncharacterized protein</fullName>
    </submittedName>
</protein>
<dbReference type="RefSeq" id="WP_048581880.1">
    <property type="nucleotide sequence ID" value="NZ_LFNT01000015.1"/>
</dbReference>